<keyword evidence="3" id="KW-0479">Metal-binding</keyword>
<dbReference type="GO" id="GO:0020037">
    <property type="term" value="F:heme binding"/>
    <property type="evidence" value="ECO:0007669"/>
    <property type="project" value="InterPro"/>
</dbReference>
<evidence type="ECO:0000259" key="7">
    <source>
        <dbReference type="Pfam" id="PF00141"/>
    </source>
</evidence>
<dbReference type="InterPro" id="IPR029058">
    <property type="entry name" value="AB_hydrolase_fold"/>
</dbReference>
<dbReference type="Pfam" id="PF00141">
    <property type="entry name" value="peroxidase"/>
    <property type="match status" value="1"/>
</dbReference>
<dbReference type="GO" id="GO:0042744">
    <property type="term" value="P:hydrogen peroxide catabolic process"/>
    <property type="evidence" value="ECO:0007669"/>
    <property type="project" value="TreeGrafter"/>
</dbReference>
<dbReference type="InterPro" id="IPR019794">
    <property type="entry name" value="Peroxidases_AS"/>
</dbReference>
<dbReference type="GO" id="GO:0046872">
    <property type="term" value="F:metal ion binding"/>
    <property type="evidence" value="ECO:0007669"/>
    <property type="project" value="UniProtKB-KW"/>
</dbReference>
<keyword evidence="5" id="KW-0408">Iron</keyword>
<evidence type="ECO:0000313" key="9">
    <source>
        <dbReference type="Proteomes" id="UP001279734"/>
    </source>
</evidence>
<keyword evidence="1" id="KW-0575">Peroxidase</keyword>
<evidence type="ECO:0000256" key="6">
    <source>
        <dbReference type="RuleBase" id="RU004241"/>
    </source>
</evidence>
<dbReference type="PANTHER" id="PTHR31356">
    <property type="entry name" value="THYLAKOID LUMENAL 29 KDA PROTEIN, CHLOROPLASTIC-RELATED"/>
    <property type="match status" value="1"/>
</dbReference>
<dbReference type="Proteomes" id="UP001279734">
    <property type="component" value="Unassembled WGS sequence"/>
</dbReference>
<dbReference type="GO" id="GO:0034599">
    <property type="term" value="P:cellular response to oxidative stress"/>
    <property type="evidence" value="ECO:0007669"/>
    <property type="project" value="InterPro"/>
</dbReference>
<organism evidence="8 9">
    <name type="scientific">Nepenthes gracilis</name>
    <name type="common">Slender pitcher plant</name>
    <dbReference type="NCBI Taxonomy" id="150966"/>
    <lineage>
        <taxon>Eukaryota</taxon>
        <taxon>Viridiplantae</taxon>
        <taxon>Streptophyta</taxon>
        <taxon>Embryophyta</taxon>
        <taxon>Tracheophyta</taxon>
        <taxon>Spermatophyta</taxon>
        <taxon>Magnoliopsida</taxon>
        <taxon>eudicotyledons</taxon>
        <taxon>Gunneridae</taxon>
        <taxon>Pentapetalae</taxon>
        <taxon>Caryophyllales</taxon>
        <taxon>Nepenthaceae</taxon>
        <taxon>Nepenthes</taxon>
    </lineage>
</organism>
<keyword evidence="4" id="KW-0560">Oxidoreductase</keyword>
<reference evidence="8" key="1">
    <citation type="submission" date="2023-05" db="EMBL/GenBank/DDBJ databases">
        <title>Nepenthes gracilis genome sequencing.</title>
        <authorList>
            <person name="Fukushima K."/>
        </authorList>
    </citation>
    <scope>NUCLEOTIDE SEQUENCE</scope>
    <source>
        <strain evidence="8">SING2019-196</strain>
    </source>
</reference>
<dbReference type="PROSITE" id="PS00436">
    <property type="entry name" value="PEROXIDASE_2"/>
    <property type="match status" value="1"/>
</dbReference>
<dbReference type="Gene3D" id="3.40.50.1820">
    <property type="entry name" value="alpha/beta hydrolase"/>
    <property type="match status" value="1"/>
</dbReference>
<gene>
    <name evidence="8" type="ORF">Nepgr_029819</name>
</gene>
<dbReference type="SUPFAM" id="SSF48113">
    <property type="entry name" value="Heme-dependent peroxidases"/>
    <property type="match status" value="1"/>
</dbReference>
<dbReference type="EMBL" id="BSYO01000033">
    <property type="protein sequence ID" value="GMH27976.1"/>
    <property type="molecule type" value="Genomic_DNA"/>
</dbReference>
<keyword evidence="2" id="KW-0349">Heme</keyword>
<dbReference type="Gene3D" id="1.10.520.10">
    <property type="match status" value="1"/>
</dbReference>
<dbReference type="InterPro" id="IPR002207">
    <property type="entry name" value="Peroxidase_I"/>
</dbReference>
<protein>
    <recommendedName>
        <fullName evidence="7">Plant heme peroxidase family profile domain-containing protein</fullName>
    </recommendedName>
</protein>
<dbReference type="InterPro" id="IPR003386">
    <property type="entry name" value="LACT/PDAT_acylTrfase"/>
</dbReference>
<dbReference type="GO" id="GO:0009507">
    <property type="term" value="C:chloroplast"/>
    <property type="evidence" value="ECO:0007669"/>
    <property type="project" value="TreeGrafter"/>
</dbReference>
<comment type="similarity">
    <text evidence="6">Belongs to the peroxidase family.</text>
</comment>
<evidence type="ECO:0000256" key="4">
    <source>
        <dbReference type="ARBA" id="ARBA00023002"/>
    </source>
</evidence>
<dbReference type="SUPFAM" id="SSF53474">
    <property type="entry name" value="alpha/beta-Hydrolases"/>
    <property type="match status" value="1"/>
</dbReference>
<dbReference type="FunFam" id="1.10.520.10:FF:000003">
    <property type="entry name" value="Cytosolic ascorbate peroxidase"/>
    <property type="match status" value="1"/>
</dbReference>
<dbReference type="GO" id="GO:0006629">
    <property type="term" value="P:lipid metabolic process"/>
    <property type="evidence" value="ECO:0007669"/>
    <property type="project" value="InterPro"/>
</dbReference>
<dbReference type="PRINTS" id="PR00458">
    <property type="entry name" value="PEROXIDASE"/>
</dbReference>
<evidence type="ECO:0000256" key="2">
    <source>
        <dbReference type="ARBA" id="ARBA00022617"/>
    </source>
</evidence>
<dbReference type="InterPro" id="IPR010255">
    <property type="entry name" value="Haem_peroxidase_sf"/>
</dbReference>
<evidence type="ECO:0000256" key="1">
    <source>
        <dbReference type="ARBA" id="ARBA00022559"/>
    </source>
</evidence>
<dbReference type="InterPro" id="IPR002016">
    <property type="entry name" value="Haem_peroxidase"/>
</dbReference>
<proteinExistence type="inferred from homology"/>
<dbReference type="GO" id="GO:0008374">
    <property type="term" value="F:O-acyltransferase activity"/>
    <property type="evidence" value="ECO:0007669"/>
    <property type="project" value="InterPro"/>
</dbReference>
<evidence type="ECO:0000313" key="8">
    <source>
        <dbReference type="EMBL" id="GMH27976.1"/>
    </source>
</evidence>
<comment type="caution">
    <text evidence="8">The sequence shown here is derived from an EMBL/GenBank/DDBJ whole genome shotgun (WGS) entry which is preliminary data.</text>
</comment>
<dbReference type="Pfam" id="PF02450">
    <property type="entry name" value="LCAT"/>
    <property type="match status" value="1"/>
</dbReference>
<dbReference type="GO" id="GO:0004601">
    <property type="term" value="F:peroxidase activity"/>
    <property type="evidence" value="ECO:0007669"/>
    <property type="project" value="UniProtKB-KW"/>
</dbReference>
<dbReference type="AlphaFoldDB" id="A0AAD3Y5X5"/>
<name>A0AAD3Y5X5_NEPGR</name>
<evidence type="ECO:0000256" key="3">
    <source>
        <dbReference type="ARBA" id="ARBA00022723"/>
    </source>
</evidence>
<sequence length="310" mass="34700">MGKHYPTVSEKYKKAVEKCKRKLRALIAEKNCAPLMLRLAWHSAGTFDVQSKTGGPFGTMRFKSEQSHAANNGLDIAVRLLEPIKEQFPNLSYADFYRLAGADAVEVTAGPEIPFHPSREESWNNMLFVTLEDSRIPSNKTQVRYLSLVYQAASYIESAAEEVGIQFVFLVSLHPLPLSTILSGYAEELDESCEIIVPDDDFGLYAIDILDPSLFVKYMHLIEVYHFHDLIDMLIQCGYRKGTTLFGYGYDFRQSSRFGKSMDGLKVKLETAYKALGGREVNIISHSMGGLLVMSFMSLNPDVSIPPVCG</sequence>
<evidence type="ECO:0000256" key="5">
    <source>
        <dbReference type="ARBA" id="ARBA00023004"/>
    </source>
</evidence>
<dbReference type="PRINTS" id="PR00459">
    <property type="entry name" value="ASPEROXIDASE"/>
</dbReference>
<feature type="domain" description="Plant heme peroxidase family profile" evidence="7">
    <location>
        <begin position="22"/>
        <end position="146"/>
    </location>
</feature>
<dbReference type="PANTHER" id="PTHR31356:SF59">
    <property type="entry name" value="L-ASCORBATE PEROXIDASE 1, CYTOSOLIC"/>
    <property type="match status" value="1"/>
</dbReference>
<keyword evidence="9" id="KW-1185">Reference proteome</keyword>
<dbReference type="GO" id="GO:0000302">
    <property type="term" value="P:response to reactive oxygen species"/>
    <property type="evidence" value="ECO:0007669"/>
    <property type="project" value="TreeGrafter"/>
</dbReference>
<accession>A0AAD3Y5X5</accession>
<dbReference type="InterPro" id="IPR044831">
    <property type="entry name" value="Ccp1-like"/>
</dbReference>